<dbReference type="InterPro" id="IPR011527">
    <property type="entry name" value="ABC1_TM_dom"/>
</dbReference>
<evidence type="ECO:0000256" key="10">
    <source>
        <dbReference type="SAM" id="Phobius"/>
    </source>
</evidence>
<reference evidence="13" key="1">
    <citation type="submission" date="2022-12" db="EMBL/GenBank/DDBJ databases">
        <title>Chromosome-level genome assembly of the bean flower thrips Megalurothrips usitatus.</title>
        <authorList>
            <person name="Ma L."/>
            <person name="Liu Q."/>
            <person name="Li H."/>
            <person name="Cai W."/>
        </authorList>
    </citation>
    <scope>NUCLEOTIDE SEQUENCE</scope>
    <source>
        <strain evidence="13">Cailab_2022a</strain>
    </source>
</reference>
<dbReference type="EMBL" id="JAPTSV010000008">
    <property type="protein sequence ID" value="KAJ1524928.1"/>
    <property type="molecule type" value="Genomic_DNA"/>
</dbReference>
<dbReference type="InterPro" id="IPR003593">
    <property type="entry name" value="AAA+_ATPase"/>
</dbReference>
<evidence type="ECO:0000313" key="14">
    <source>
        <dbReference type="Proteomes" id="UP001075354"/>
    </source>
</evidence>
<keyword evidence="7 10" id="KW-1133">Transmembrane helix</keyword>
<dbReference type="SMART" id="SM00382">
    <property type="entry name" value="AAA"/>
    <property type="match status" value="2"/>
</dbReference>
<evidence type="ECO:0000313" key="13">
    <source>
        <dbReference type="EMBL" id="KAJ1524928.1"/>
    </source>
</evidence>
<dbReference type="PANTHER" id="PTHR24223:SF456">
    <property type="entry name" value="MULTIDRUG RESISTANCE-ASSOCIATED PROTEIN LETHAL(2)03659"/>
    <property type="match status" value="1"/>
</dbReference>
<name>A0AAV7XJJ3_9NEOP</name>
<sequence length="1369" mass="153850">MDTSKRTANPNPRDSAGTLSKLFHCWLAPLYRKGWKTTLEVEDLYDPLSVDRSETLGAQLSLNWENELVKQNKKPNPSPSFLRCLAKTFYIDFLHLALPLVIEMASNLYQSIILGYILRHFQPNSTVTREDAMIYAASMLICIFIGIICRNRYEITAFHTGLRIRAACCAVIYRKSLRLSSGALGDMASGQVVNLISNDVGRFDIMCMFIHYMWAAPLVTCIIIYLFWRDGGFPALFGLSVVLTITLAQSYIGKLSSKFRRLIALRTDERVRLVNEVISGIQVIKMYAWEKPFISVMRFARKRELFQLRKTAAVRAIFMTFHLCTTRLSLFVSVLALSIFGTEITSDKVFVFHSYYNLLSWTLTGMFVRGCAEVSESYTSVKRIQKFLLNEEFESDCCVLNGDSKLENEQDKNEKSEETKTLLNGNIALKDKIQDTKQSSNAGSLAMNFVEAKWNSESSQLTLDKINLNVLPGQLVAIIGPVGAGKSSILQTLLGELRPSKGTINIGGKIAYAGQESWVFAATVRQNILFGSSYDKKRYDKVVKACALLKDFQQFPQGDMTVVGERGVSLSGGQRARINLARAVYRKADIYLLDDPLSAVDTHVGQHLFEECMRGFLKDKTVILVTHQLQYLKGADLILLIENGCSLAVGTYQEIINTGIDYAKLLEEGEDGDDKDTVSLASNANELMPKQQVTQRSVSRERKKSTVSSYTSSMQSVNSAQSVEKEEELPATSPLVDKMEASSKGVVKGSVFLQYFRASGSLLLLFVVIILFVLTQTAASGTDYWIAYWTKLEDFRQQSPLNLSSTPAEPNFNLSTFQLNITAPDGVMPFLDLNTDTCEYIYAGMCVLTLVLCIIRSVIYYYMVLRISRRLHDFMFCSVIGAPMRFFDTNPSGRILNRFTKDMGSVDEILPKILLDSSQVLLALAGSVTLTVLTNYLLLFPLLIMFVLFYFYQKYYLKTSKELKRIEGIVRSPVFSHMNVTLQGMVTIRAFGAQTLLTEEFDKHQDLHSGAWFLQLAGSSAFSFALELSTWCYNLIVLVSLFAATQESSGGEIGLAITQCMALLGMLQWGIRQSTEVANNMMSAERVLEYVQLPQEQEKLTGECKPTNDWPQKGCVKLDHVFLKYSLEDTPVLHDLNLEIRPGEKVGIVGRTGAGKSSLIATMFRMAMVEGHIIIDDIDTCDVTLTKLRSSISIIPQDPVLFSGTMRYNLDPFNEYPDEKLWKALEEVELKDVLSEEQGLNTRVLERGSNFSVGQRQLVCLARAILRANKILMMDEATANVDPQTDKLIQTTIREKFRDCTVLTVAHRLNTVIDSDRVLVMESGKVVEFDHPWRLLEKSDGVFKSMIHQLEGHGAEQLRQAAKQVYFED</sequence>
<dbReference type="SUPFAM" id="SSF90123">
    <property type="entry name" value="ABC transporter transmembrane region"/>
    <property type="match status" value="2"/>
</dbReference>
<dbReference type="Gene3D" id="1.20.1560.10">
    <property type="entry name" value="ABC transporter type 1, transmembrane domain"/>
    <property type="match status" value="2"/>
</dbReference>
<proteinExistence type="inferred from homology"/>
<evidence type="ECO:0000256" key="3">
    <source>
        <dbReference type="ARBA" id="ARBA00022448"/>
    </source>
</evidence>
<dbReference type="InterPro" id="IPR017871">
    <property type="entry name" value="ABC_transporter-like_CS"/>
</dbReference>
<feature type="transmembrane region" description="Helical" evidence="10">
    <location>
        <begin position="234"/>
        <end position="252"/>
    </location>
</feature>
<protein>
    <recommendedName>
        <fullName evidence="15">Multidrug resistance-associated protein 4-like</fullName>
    </recommendedName>
</protein>
<dbReference type="CDD" id="cd03244">
    <property type="entry name" value="ABCC_MRP_domain2"/>
    <property type="match status" value="1"/>
</dbReference>
<accession>A0AAV7XJJ3</accession>
<feature type="compositionally biased region" description="Low complexity" evidence="9">
    <location>
        <begin position="706"/>
        <end position="719"/>
    </location>
</feature>
<dbReference type="PANTHER" id="PTHR24223">
    <property type="entry name" value="ATP-BINDING CASSETTE SUB-FAMILY C"/>
    <property type="match status" value="1"/>
</dbReference>
<feature type="domain" description="ABC transmembrane type-1" evidence="12">
    <location>
        <begin position="841"/>
        <end position="1079"/>
    </location>
</feature>
<comment type="similarity">
    <text evidence="2">Belongs to the ABC transporter superfamily. ABCC family. Conjugate transporter (TC 3.A.1.208) subfamily.</text>
</comment>
<keyword evidence="6" id="KW-0067">ATP-binding</keyword>
<feature type="region of interest" description="Disordered" evidence="9">
    <location>
        <begin position="690"/>
        <end position="731"/>
    </location>
</feature>
<keyword evidence="14" id="KW-1185">Reference proteome</keyword>
<dbReference type="FunFam" id="3.40.50.300:FF:000482">
    <property type="entry name" value="Multidrug resistance-associated protein member 4"/>
    <property type="match status" value="1"/>
</dbReference>
<dbReference type="FunFam" id="1.20.1560.10:FF:000026">
    <property type="entry name" value="Multidrug resistance-associated protein lethal(2)03659"/>
    <property type="match status" value="1"/>
</dbReference>
<feature type="transmembrane region" description="Helical" evidence="10">
    <location>
        <begin position="840"/>
        <end position="859"/>
    </location>
</feature>
<dbReference type="Proteomes" id="UP001075354">
    <property type="component" value="Chromosome 8"/>
</dbReference>
<feature type="transmembrane region" description="Helical" evidence="10">
    <location>
        <begin position="132"/>
        <end position="149"/>
    </location>
</feature>
<dbReference type="GO" id="GO:0140359">
    <property type="term" value="F:ABC-type transporter activity"/>
    <property type="evidence" value="ECO:0007669"/>
    <property type="project" value="InterPro"/>
</dbReference>
<evidence type="ECO:0008006" key="15">
    <source>
        <dbReference type="Google" id="ProtNLM"/>
    </source>
</evidence>
<organism evidence="13 14">
    <name type="scientific">Megalurothrips usitatus</name>
    <name type="common">bean blossom thrips</name>
    <dbReference type="NCBI Taxonomy" id="439358"/>
    <lineage>
        <taxon>Eukaryota</taxon>
        <taxon>Metazoa</taxon>
        <taxon>Ecdysozoa</taxon>
        <taxon>Arthropoda</taxon>
        <taxon>Hexapoda</taxon>
        <taxon>Insecta</taxon>
        <taxon>Pterygota</taxon>
        <taxon>Neoptera</taxon>
        <taxon>Paraneoptera</taxon>
        <taxon>Thysanoptera</taxon>
        <taxon>Terebrantia</taxon>
        <taxon>Thripoidea</taxon>
        <taxon>Thripidae</taxon>
        <taxon>Megalurothrips</taxon>
    </lineage>
</organism>
<evidence type="ECO:0000256" key="7">
    <source>
        <dbReference type="ARBA" id="ARBA00022989"/>
    </source>
</evidence>
<evidence type="ECO:0000259" key="12">
    <source>
        <dbReference type="PROSITE" id="PS50929"/>
    </source>
</evidence>
<evidence type="ECO:0000256" key="2">
    <source>
        <dbReference type="ARBA" id="ARBA00009726"/>
    </source>
</evidence>
<evidence type="ECO:0000256" key="8">
    <source>
        <dbReference type="ARBA" id="ARBA00023136"/>
    </source>
</evidence>
<feature type="transmembrane region" description="Helical" evidence="10">
    <location>
        <begin position="89"/>
        <end position="112"/>
    </location>
</feature>
<comment type="subcellular location">
    <subcellularLocation>
        <location evidence="1">Membrane</location>
        <topology evidence="1">Multi-pass membrane protein</topology>
    </subcellularLocation>
</comment>
<dbReference type="FunFam" id="3.40.50.300:FF:000163">
    <property type="entry name" value="Multidrug resistance-associated protein member 4"/>
    <property type="match status" value="1"/>
</dbReference>
<evidence type="ECO:0000256" key="5">
    <source>
        <dbReference type="ARBA" id="ARBA00022741"/>
    </source>
</evidence>
<keyword evidence="5" id="KW-0547">Nucleotide-binding</keyword>
<dbReference type="InterPro" id="IPR050173">
    <property type="entry name" value="ABC_transporter_C-like"/>
</dbReference>
<feature type="domain" description="ABC transmembrane type-1" evidence="12">
    <location>
        <begin position="100"/>
        <end position="367"/>
    </location>
</feature>
<dbReference type="FunFam" id="1.20.1560.10:FF:000014">
    <property type="entry name" value="Multidrug resistance-associated protein member 4"/>
    <property type="match status" value="1"/>
</dbReference>
<feature type="transmembrane region" description="Helical" evidence="10">
    <location>
        <begin position="920"/>
        <end position="952"/>
    </location>
</feature>
<dbReference type="InterPro" id="IPR036640">
    <property type="entry name" value="ABC1_TM_sf"/>
</dbReference>
<evidence type="ECO:0000259" key="11">
    <source>
        <dbReference type="PROSITE" id="PS50893"/>
    </source>
</evidence>
<dbReference type="PROSITE" id="PS50893">
    <property type="entry name" value="ABC_TRANSPORTER_2"/>
    <property type="match status" value="2"/>
</dbReference>
<evidence type="ECO:0000256" key="1">
    <source>
        <dbReference type="ARBA" id="ARBA00004141"/>
    </source>
</evidence>
<keyword evidence="8 10" id="KW-0472">Membrane</keyword>
<evidence type="ECO:0000256" key="6">
    <source>
        <dbReference type="ARBA" id="ARBA00022840"/>
    </source>
</evidence>
<evidence type="ECO:0000256" key="9">
    <source>
        <dbReference type="SAM" id="MobiDB-lite"/>
    </source>
</evidence>
<comment type="caution">
    <text evidence="13">The sequence shown here is derived from an EMBL/GenBank/DDBJ whole genome shotgun (WGS) entry which is preliminary data.</text>
</comment>
<dbReference type="PROSITE" id="PS00211">
    <property type="entry name" value="ABC_TRANSPORTER_1"/>
    <property type="match status" value="2"/>
</dbReference>
<feature type="transmembrane region" description="Helical" evidence="10">
    <location>
        <begin position="352"/>
        <end position="372"/>
    </location>
</feature>
<dbReference type="InterPro" id="IPR027417">
    <property type="entry name" value="P-loop_NTPase"/>
</dbReference>
<dbReference type="GO" id="GO:0016020">
    <property type="term" value="C:membrane"/>
    <property type="evidence" value="ECO:0007669"/>
    <property type="project" value="UniProtKB-SubCell"/>
</dbReference>
<feature type="domain" description="ABC transporter" evidence="11">
    <location>
        <begin position="1116"/>
        <end position="1348"/>
    </location>
</feature>
<evidence type="ECO:0000256" key="4">
    <source>
        <dbReference type="ARBA" id="ARBA00022692"/>
    </source>
</evidence>
<gene>
    <name evidence="13" type="ORF">ONE63_009786</name>
</gene>
<feature type="transmembrane region" description="Helical" evidence="10">
    <location>
        <begin position="762"/>
        <end position="786"/>
    </location>
</feature>
<dbReference type="Gene3D" id="3.40.50.300">
    <property type="entry name" value="P-loop containing nucleotide triphosphate hydrolases"/>
    <property type="match status" value="2"/>
</dbReference>
<keyword evidence="3" id="KW-0813">Transport</keyword>
<dbReference type="PROSITE" id="PS50929">
    <property type="entry name" value="ABC_TM1F"/>
    <property type="match status" value="2"/>
</dbReference>
<dbReference type="GO" id="GO:0005524">
    <property type="term" value="F:ATP binding"/>
    <property type="evidence" value="ECO:0007669"/>
    <property type="project" value="UniProtKB-KW"/>
</dbReference>
<dbReference type="Pfam" id="PF00664">
    <property type="entry name" value="ABC_membrane"/>
    <property type="match status" value="2"/>
</dbReference>
<dbReference type="InterPro" id="IPR044746">
    <property type="entry name" value="ABCC_6TM_D1"/>
</dbReference>
<feature type="transmembrane region" description="Helical" evidence="10">
    <location>
        <begin position="312"/>
        <end position="340"/>
    </location>
</feature>
<dbReference type="InterPro" id="IPR003439">
    <property type="entry name" value="ABC_transporter-like_ATP-bd"/>
</dbReference>
<feature type="transmembrane region" description="Helical" evidence="10">
    <location>
        <begin position="209"/>
        <end position="228"/>
    </location>
</feature>
<dbReference type="SUPFAM" id="SSF52540">
    <property type="entry name" value="P-loop containing nucleoside triphosphate hydrolases"/>
    <property type="match status" value="2"/>
</dbReference>
<dbReference type="CDD" id="cd03250">
    <property type="entry name" value="ABCC_MRP_domain1"/>
    <property type="match status" value="1"/>
</dbReference>
<keyword evidence="4 10" id="KW-0812">Transmembrane</keyword>
<feature type="domain" description="ABC transporter" evidence="11">
    <location>
        <begin position="447"/>
        <end position="668"/>
    </location>
</feature>
<dbReference type="GO" id="GO:0016887">
    <property type="term" value="F:ATP hydrolysis activity"/>
    <property type="evidence" value="ECO:0007669"/>
    <property type="project" value="InterPro"/>
</dbReference>
<dbReference type="CDD" id="cd18579">
    <property type="entry name" value="ABC_6TM_ABCC_D1"/>
    <property type="match status" value="1"/>
</dbReference>
<dbReference type="Pfam" id="PF00005">
    <property type="entry name" value="ABC_tran"/>
    <property type="match status" value="2"/>
</dbReference>